<dbReference type="InterPro" id="IPR014729">
    <property type="entry name" value="Rossmann-like_a/b/a_fold"/>
</dbReference>
<dbReference type="Pfam" id="PF00582">
    <property type="entry name" value="Usp"/>
    <property type="match status" value="2"/>
</dbReference>
<evidence type="ECO:0000259" key="2">
    <source>
        <dbReference type="Pfam" id="PF00582"/>
    </source>
</evidence>
<dbReference type="InterPro" id="IPR006016">
    <property type="entry name" value="UspA"/>
</dbReference>
<dbReference type="SUPFAM" id="SSF52402">
    <property type="entry name" value="Adenine nucleotide alpha hydrolases-like"/>
    <property type="match status" value="2"/>
</dbReference>
<evidence type="ECO:0000313" key="3">
    <source>
        <dbReference type="EMBL" id="GGN96001.1"/>
    </source>
</evidence>
<dbReference type="CDD" id="cd00293">
    <property type="entry name" value="USP-like"/>
    <property type="match status" value="2"/>
</dbReference>
<reference evidence="3" key="2">
    <citation type="submission" date="2020-09" db="EMBL/GenBank/DDBJ databases">
        <authorList>
            <person name="Sun Q."/>
            <person name="Ohkuma M."/>
        </authorList>
    </citation>
    <scope>NUCLEOTIDE SEQUENCE</scope>
    <source>
        <strain evidence="3">JCM 17820</strain>
    </source>
</reference>
<accession>A0A830GQ83</accession>
<protein>
    <submittedName>
        <fullName evidence="3">Universal stress protein</fullName>
    </submittedName>
</protein>
<evidence type="ECO:0000256" key="1">
    <source>
        <dbReference type="ARBA" id="ARBA00008791"/>
    </source>
</evidence>
<reference evidence="3" key="1">
    <citation type="journal article" date="2014" name="Int. J. Syst. Evol. Microbiol.">
        <title>Complete genome sequence of Corynebacterium casei LMG S-19264T (=DSM 44701T), isolated from a smear-ripened cheese.</title>
        <authorList>
            <consortium name="US DOE Joint Genome Institute (JGI-PGF)"/>
            <person name="Walter F."/>
            <person name="Albersmeier A."/>
            <person name="Kalinowski J."/>
            <person name="Ruckert C."/>
        </authorList>
    </citation>
    <scope>NUCLEOTIDE SEQUENCE</scope>
    <source>
        <strain evidence="3">JCM 17820</strain>
    </source>
</reference>
<dbReference type="AlphaFoldDB" id="A0A830GQ83"/>
<dbReference type="InterPro" id="IPR006015">
    <property type="entry name" value="Universal_stress_UspA"/>
</dbReference>
<gene>
    <name evidence="3" type="ORF">GCM10009030_23780</name>
</gene>
<dbReference type="Proteomes" id="UP000605784">
    <property type="component" value="Unassembled WGS sequence"/>
</dbReference>
<comment type="caution">
    <text evidence="3">The sequence shown here is derived from an EMBL/GenBank/DDBJ whole genome shotgun (WGS) entry which is preliminary data.</text>
</comment>
<feature type="domain" description="UspA" evidence="2">
    <location>
        <begin position="1"/>
        <end position="141"/>
    </location>
</feature>
<dbReference type="PANTHER" id="PTHR46268:SF6">
    <property type="entry name" value="UNIVERSAL STRESS PROTEIN UP12"/>
    <property type="match status" value="1"/>
</dbReference>
<comment type="similarity">
    <text evidence="1">Belongs to the universal stress protein A family.</text>
</comment>
<keyword evidence="4" id="KW-1185">Reference proteome</keyword>
<name>A0A830GQ83_9EURY</name>
<dbReference type="PANTHER" id="PTHR46268">
    <property type="entry name" value="STRESS RESPONSE PROTEIN NHAX"/>
    <property type="match status" value="1"/>
</dbReference>
<evidence type="ECO:0000313" key="4">
    <source>
        <dbReference type="Proteomes" id="UP000605784"/>
    </source>
</evidence>
<dbReference type="RefSeq" id="WP_188997869.1">
    <property type="nucleotide sequence ID" value="NZ_BMOU01000004.1"/>
</dbReference>
<organism evidence="3 4">
    <name type="scientific">Haloarcula pellucida</name>
    <dbReference type="NCBI Taxonomy" id="1427151"/>
    <lineage>
        <taxon>Archaea</taxon>
        <taxon>Methanobacteriati</taxon>
        <taxon>Methanobacteriota</taxon>
        <taxon>Stenosarchaea group</taxon>
        <taxon>Halobacteria</taxon>
        <taxon>Halobacteriales</taxon>
        <taxon>Haloarculaceae</taxon>
        <taxon>Haloarcula</taxon>
    </lineage>
</organism>
<dbReference type="EMBL" id="BMOU01000004">
    <property type="protein sequence ID" value="GGN96001.1"/>
    <property type="molecule type" value="Genomic_DNA"/>
</dbReference>
<proteinExistence type="inferred from homology"/>
<dbReference type="Gene3D" id="3.40.50.620">
    <property type="entry name" value="HUPs"/>
    <property type="match status" value="2"/>
</dbReference>
<feature type="domain" description="UspA" evidence="2">
    <location>
        <begin position="152"/>
        <end position="290"/>
    </location>
</feature>
<dbReference type="PRINTS" id="PR01438">
    <property type="entry name" value="UNVRSLSTRESS"/>
</dbReference>
<sequence length="297" mass="30790">MYDTILVPTDGSDHALRAATHGAYLADLFDASIHLLAAVDVDAASGPFSAGGVDDEFIERLKTQAESAVDATESAVANVETVRREVLTGRPSDVILDYVTAHDIDVVTMGTHGRGGLTRVLTGSVAERVLRRSPVPVLSVRATEETQVGEGYDEVLIPTDGSEPATAAVEHGVAVAQRADARVHAVSVVNLGDLATGSEMGVPPGVLDHLEESAAEAAESVAETARAAGLDAVTATPTGYPGQALLKYVTDAGVDVVAMGTHGHTGLDRVVLGSTAERLVRRSTAPVLTVSTRQRDE</sequence>